<comment type="caution">
    <text evidence="6">The sequence shown here is derived from an EMBL/GenBank/DDBJ whole genome shotgun (WGS) entry which is preliminary data.</text>
</comment>
<dbReference type="SUPFAM" id="SSF56281">
    <property type="entry name" value="Metallo-hydrolase/oxidoreductase"/>
    <property type="match status" value="1"/>
</dbReference>
<protein>
    <submittedName>
        <fullName evidence="6">MBL fold metallo-hydrolase</fullName>
    </submittedName>
</protein>
<keyword evidence="3 6" id="KW-0378">Hydrolase</keyword>
<sequence>MRLYVQPVHDVFQTNAYFYINEKNRHGCLIDPGAQPDKLLRSIKEHGWQIDAILLTHGHFDHTGAVDQLTKTLNVPYYIHQRGPEYLQDDDLNLARQNNRHIQIDQQPHLLEDGDQLNLEEAGVDLKVLYTPGHSFDSVTYYDDDNEVAFVGDVLYNDGPGIWQFPGGNEKELMTTIKEKLCPMPTGVQCFVGHTMPMQISQVRHVMKEIEEN</sequence>
<feature type="domain" description="Metallo-beta-lactamase" evidence="5">
    <location>
        <begin position="13"/>
        <end position="194"/>
    </location>
</feature>
<evidence type="ECO:0000256" key="3">
    <source>
        <dbReference type="ARBA" id="ARBA00022801"/>
    </source>
</evidence>
<reference evidence="6 7" key="1">
    <citation type="submission" date="2020-07" db="EMBL/GenBank/DDBJ databases">
        <title>Description of Limosilactobacillus balticus sp. nov., Limosilactobacillus agrestis sp. nov., Limosilactobacillus albertensis sp. nov., Limosilactobacillus rudii sp. nov., Limosilactobacillus fastidiosus sp. nov., five novel Limosilactobacillus species isolated from the vertebrate gastrointestinal tract, and proposal of 6 subspecies of Limosilactobacillus reuteri adapted to the gastrointestinal tract of specific vertebrate hosts.</title>
        <authorList>
            <person name="Li F."/>
            <person name="Cheng C."/>
            <person name="Zheng J."/>
            <person name="Quevedo R.M."/>
            <person name="Li J."/>
            <person name="Roos S."/>
            <person name="Gaenzle M.G."/>
            <person name="Walter J."/>
        </authorList>
    </citation>
    <scope>NUCLEOTIDE SEQUENCE [LARGE SCALE GENOMIC DNA]</scope>
    <source>
        <strain evidence="6 7">WF-MA3-C</strain>
    </source>
</reference>
<evidence type="ECO:0000259" key="5">
    <source>
        <dbReference type="SMART" id="SM00849"/>
    </source>
</evidence>
<dbReference type="CDD" id="cd06262">
    <property type="entry name" value="metallo-hydrolase-like_MBL-fold"/>
    <property type="match status" value="1"/>
</dbReference>
<dbReference type="RefSeq" id="WP_182581095.1">
    <property type="nucleotide sequence ID" value="NZ_JACIUY010000053.1"/>
</dbReference>
<evidence type="ECO:0000313" key="6">
    <source>
        <dbReference type="EMBL" id="MBB1086211.1"/>
    </source>
</evidence>
<dbReference type="Pfam" id="PF00753">
    <property type="entry name" value="Lactamase_B"/>
    <property type="match status" value="1"/>
</dbReference>
<dbReference type="InterPro" id="IPR051453">
    <property type="entry name" value="MBL_Glyoxalase_II"/>
</dbReference>
<evidence type="ECO:0000256" key="2">
    <source>
        <dbReference type="ARBA" id="ARBA00022723"/>
    </source>
</evidence>
<accession>A0A7W3TZL5</accession>
<dbReference type="GO" id="GO:0046872">
    <property type="term" value="F:metal ion binding"/>
    <property type="evidence" value="ECO:0007669"/>
    <property type="project" value="UniProtKB-KW"/>
</dbReference>
<evidence type="ECO:0000256" key="4">
    <source>
        <dbReference type="ARBA" id="ARBA00022833"/>
    </source>
</evidence>
<dbReference type="AlphaFoldDB" id="A0A7W3TZL5"/>
<keyword evidence="2" id="KW-0479">Metal-binding</keyword>
<keyword evidence="4" id="KW-0862">Zinc</keyword>
<evidence type="ECO:0000313" key="7">
    <source>
        <dbReference type="Proteomes" id="UP000518255"/>
    </source>
</evidence>
<comment type="cofactor">
    <cofactor evidence="1">
        <name>Zn(2+)</name>
        <dbReference type="ChEBI" id="CHEBI:29105"/>
    </cofactor>
</comment>
<gene>
    <name evidence="6" type="ORF">H5R63_05365</name>
</gene>
<dbReference type="SMART" id="SM00849">
    <property type="entry name" value="Lactamase_B"/>
    <property type="match status" value="1"/>
</dbReference>
<dbReference type="Gene3D" id="3.60.15.10">
    <property type="entry name" value="Ribonuclease Z/Hydroxyacylglutathione hydrolase-like"/>
    <property type="match status" value="1"/>
</dbReference>
<organism evidence="6 7">
    <name type="scientific">Limosilactobacillus fastidiosus</name>
    <dbReference type="NCBI Taxonomy" id="2759855"/>
    <lineage>
        <taxon>Bacteria</taxon>
        <taxon>Bacillati</taxon>
        <taxon>Bacillota</taxon>
        <taxon>Bacilli</taxon>
        <taxon>Lactobacillales</taxon>
        <taxon>Lactobacillaceae</taxon>
        <taxon>Limosilactobacillus</taxon>
    </lineage>
</organism>
<dbReference type="PANTHER" id="PTHR46233:SF3">
    <property type="entry name" value="HYDROXYACYLGLUTATHIONE HYDROLASE GLOC"/>
    <property type="match status" value="1"/>
</dbReference>
<dbReference type="PANTHER" id="PTHR46233">
    <property type="entry name" value="HYDROXYACYLGLUTATHIONE HYDROLASE GLOC"/>
    <property type="match status" value="1"/>
</dbReference>
<dbReference type="GO" id="GO:0016787">
    <property type="term" value="F:hydrolase activity"/>
    <property type="evidence" value="ECO:0007669"/>
    <property type="project" value="UniProtKB-KW"/>
</dbReference>
<dbReference type="InterPro" id="IPR036866">
    <property type="entry name" value="RibonucZ/Hydroxyglut_hydro"/>
</dbReference>
<dbReference type="Proteomes" id="UP000518255">
    <property type="component" value="Unassembled WGS sequence"/>
</dbReference>
<dbReference type="InterPro" id="IPR001279">
    <property type="entry name" value="Metallo-B-lactamas"/>
</dbReference>
<dbReference type="EMBL" id="JACIUY010000053">
    <property type="protein sequence ID" value="MBB1086211.1"/>
    <property type="molecule type" value="Genomic_DNA"/>
</dbReference>
<evidence type="ECO:0000256" key="1">
    <source>
        <dbReference type="ARBA" id="ARBA00001947"/>
    </source>
</evidence>
<name>A0A7W3TZL5_9LACO</name>
<proteinExistence type="predicted"/>